<gene>
    <name evidence="1" type="ORF">IXB50_13745</name>
</gene>
<sequence>MRVSTINVSSYSFFNRQFSWQSVAVLLAISLTGCQGSSSPSEFSSTQPIAAVDGIEGTGTLSDGSPNAVADAQVTDVSDTVGFANIDPDVASKTLTTTISLPANVQQIAIATPTGIKPRVIESQDSQITAKFLVVGDSQDQLTPVTDQNLSSRTEGNQLTIQATPPERCNGLSLFEEQLHSFNGVCLVGAEVTIPSNSPLNIYTIDTDWSNPEQELVWLATVPKSAADLVIALPQFNDFAPKYEHLTLIQRFSEQRTDVPVSYADYLAILRAVIFTLDLATVTEILAPQIKQTEGPINEADINLLVEQNSTLLRPFEEELRKTLLDTP</sequence>
<accession>A0A947DH35</accession>
<dbReference type="Proteomes" id="UP000717364">
    <property type="component" value="Unassembled WGS sequence"/>
</dbReference>
<reference evidence="1" key="1">
    <citation type="submission" date="2020-11" db="EMBL/GenBank/DDBJ databases">
        <authorList>
            <person name="Konstantinou D."/>
            <person name="Gkelis S."/>
            <person name="Popin R."/>
            <person name="Fewer D."/>
            <person name="Sivonen K."/>
        </authorList>
    </citation>
    <scope>NUCLEOTIDE SEQUENCE</scope>
    <source>
        <strain evidence="1">TAU-MAC 1115</strain>
    </source>
</reference>
<evidence type="ECO:0000313" key="2">
    <source>
        <dbReference type="Proteomes" id="UP000717364"/>
    </source>
</evidence>
<dbReference type="PROSITE" id="PS51257">
    <property type="entry name" value="PROKAR_LIPOPROTEIN"/>
    <property type="match status" value="1"/>
</dbReference>
<evidence type="ECO:0000313" key="1">
    <source>
        <dbReference type="EMBL" id="MBT9316488.1"/>
    </source>
</evidence>
<dbReference type="AlphaFoldDB" id="A0A947DH35"/>
<dbReference type="EMBL" id="JADOES010000027">
    <property type="protein sequence ID" value="MBT9316488.1"/>
    <property type="molecule type" value="Genomic_DNA"/>
</dbReference>
<name>A0A947DH35_9CYAN</name>
<protein>
    <recommendedName>
        <fullName evidence="3">Lipoprotein</fullName>
    </recommendedName>
</protein>
<proteinExistence type="predicted"/>
<evidence type="ECO:0008006" key="3">
    <source>
        <dbReference type="Google" id="ProtNLM"/>
    </source>
</evidence>
<reference evidence="1" key="2">
    <citation type="journal article" date="2021" name="Mar. Drugs">
        <title>Genome Reduction and Secondary Metabolism of the Marine Sponge-Associated Cyanobacterium Leptothoe.</title>
        <authorList>
            <person name="Konstantinou D."/>
            <person name="Popin R.V."/>
            <person name="Fewer D.P."/>
            <person name="Sivonen K."/>
            <person name="Gkelis S."/>
        </authorList>
    </citation>
    <scope>NUCLEOTIDE SEQUENCE</scope>
    <source>
        <strain evidence="1">TAU-MAC 1115</strain>
    </source>
</reference>
<keyword evidence="2" id="KW-1185">Reference proteome</keyword>
<comment type="caution">
    <text evidence="1">The sequence shown here is derived from an EMBL/GenBank/DDBJ whole genome shotgun (WGS) entry which is preliminary data.</text>
</comment>
<organism evidence="1 2">
    <name type="scientific">Leptothoe spongobia TAU-MAC 1115</name>
    <dbReference type="NCBI Taxonomy" id="1967444"/>
    <lineage>
        <taxon>Bacteria</taxon>
        <taxon>Bacillati</taxon>
        <taxon>Cyanobacteriota</taxon>
        <taxon>Cyanophyceae</taxon>
        <taxon>Nodosilineales</taxon>
        <taxon>Cymatolegaceae</taxon>
        <taxon>Leptothoe</taxon>
        <taxon>Leptothoe spongobia</taxon>
    </lineage>
</organism>
<dbReference type="RefSeq" id="WP_215609554.1">
    <property type="nucleotide sequence ID" value="NZ_JADOES010000027.1"/>
</dbReference>